<dbReference type="SUPFAM" id="SSF82199">
    <property type="entry name" value="SET domain"/>
    <property type="match status" value="1"/>
</dbReference>
<name>A0A833VX68_9POAL</name>
<evidence type="ECO:0000313" key="1">
    <source>
        <dbReference type="EMBL" id="KAF3339238.1"/>
    </source>
</evidence>
<organism evidence="1 2">
    <name type="scientific">Carex littledalei</name>
    <dbReference type="NCBI Taxonomy" id="544730"/>
    <lineage>
        <taxon>Eukaryota</taxon>
        <taxon>Viridiplantae</taxon>
        <taxon>Streptophyta</taxon>
        <taxon>Embryophyta</taxon>
        <taxon>Tracheophyta</taxon>
        <taxon>Spermatophyta</taxon>
        <taxon>Magnoliopsida</taxon>
        <taxon>Liliopsida</taxon>
        <taxon>Poales</taxon>
        <taxon>Cyperaceae</taxon>
        <taxon>Cyperoideae</taxon>
        <taxon>Cariceae</taxon>
        <taxon>Carex</taxon>
        <taxon>Carex subgen. Euthyceras</taxon>
    </lineage>
</organism>
<reference evidence="1" key="1">
    <citation type="submission" date="2020-01" db="EMBL/GenBank/DDBJ databases">
        <title>Genome sequence of Kobresia littledalei, the first chromosome-level genome in the family Cyperaceae.</title>
        <authorList>
            <person name="Qu G."/>
        </authorList>
    </citation>
    <scope>NUCLEOTIDE SEQUENCE</scope>
    <source>
        <strain evidence="1">C.B.Clarke</strain>
        <tissue evidence="1">Leaf</tissue>
    </source>
</reference>
<dbReference type="Proteomes" id="UP000623129">
    <property type="component" value="Unassembled WGS sequence"/>
</dbReference>
<sequence length="216" mass="24066">MSSASAIQGETRAQLCNSGAIQLSVNSELLERLIVCLLVEVDKGRSSKWYTYLSQLPQDYTTLSNFIVTEIKSLQVDDAIWVAEIAAEKSKSDWNGSLSLLKELDIKPQLLKFKSWLWASQTVFSRTLHVPWDEAGCLCPVGDLFNYDAPDDSVLYENDEIEVALKSCSSKSTVVAVNTSTESLTDGGYEESSSSYCLYARRRYKQGEQVLLSYGN</sequence>
<dbReference type="Gene3D" id="3.90.1410.10">
    <property type="entry name" value="set domain protein methyltransferase, domain 1"/>
    <property type="match status" value="1"/>
</dbReference>
<keyword evidence="2" id="KW-1185">Reference proteome</keyword>
<proteinExistence type="predicted"/>
<dbReference type="CDD" id="cd10527">
    <property type="entry name" value="SET_LSMT"/>
    <property type="match status" value="1"/>
</dbReference>
<gene>
    <name evidence="1" type="ORF">FCM35_KLT16709</name>
</gene>
<dbReference type="InterPro" id="IPR050600">
    <property type="entry name" value="SETD3_SETD6_MTase"/>
</dbReference>
<protein>
    <submittedName>
        <fullName evidence="1">Protein SET DOMAIN GROUP 40</fullName>
    </submittedName>
</protein>
<dbReference type="PANTHER" id="PTHR13271:SF91">
    <property type="entry name" value="PROTEIN SET DOMAIN GROUP 40"/>
    <property type="match status" value="1"/>
</dbReference>
<comment type="caution">
    <text evidence="1">The sequence shown here is derived from an EMBL/GenBank/DDBJ whole genome shotgun (WGS) entry which is preliminary data.</text>
</comment>
<evidence type="ECO:0000313" key="2">
    <source>
        <dbReference type="Proteomes" id="UP000623129"/>
    </source>
</evidence>
<dbReference type="InterPro" id="IPR046341">
    <property type="entry name" value="SET_dom_sf"/>
</dbReference>
<dbReference type="AlphaFoldDB" id="A0A833VX68"/>
<accession>A0A833VX68</accession>
<dbReference type="GO" id="GO:0016279">
    <property type="term" value="F:protein-lysine N-methyltransferase activity"/>
    <property type="evidence" value="ECO:0007669"/>
    <property type="project" value="TreeGrafter"/>
</dbReference>
<dbReference type="EMBL" id="SWLB01000004">
    <property type="protein sequence ID" value="KAF3339238.1"/>
    <property type="molecule type" value="Genomic_DNA"/>
</dbReference>
<dbReference type="PANTHER" id="PTHR13271">
    <property type="entry name" value="UNCHARACTERIZED PUTATIVE METHYLTRANSFERASE"/>
    <property type="match status" value="1"/>
</dbReference>
<dbReference type="OrthoDB" id="441812at2759"/>